<keyword evidence="4" id="KW-0805">Transcription regulation</keyword>
<comment type="subunit">
    <text evidence="10">Interacts with CTNNB1, competitively inhibiting CTNNB1-TCF7L2/TCF4 interaction.</text>
</comment>
<evidence type="ECO:0000256" key="7">
    <source>
        <dbReference type="ARBA" id="ARBA00023163"/>
    </source>
</evidence>
<dbReference type="InterPro" id="IPR009071">
    <property type="entry name" value="HMG_box_dom"/>
</dbReference>
<evidence type="ECO:0000256" key="12">
    <source>
        <dbReference type="PROSITE-ProRule" id="PRU00267"/>
    </source>
</evidence>
<dbReference type="SUPFAM" id="SSF47095">
    <property type="entry name" value="HMG-box"/>
    <property type="match status" value="1"/>
</dbReference>
<evidence type="ECO:0000256" key="2">
    <source>
        <dbReference type="ARBA" id="ARBA00022490"/>
    </source>
</evidence>
<feature type="compositionally biased region" description="Basic and acidic residues" evidence="13">
    <location>
        <begin position="586"/>
        <end position="602"/>
    </location>
</feature>
<accession>A0ABD0XTI7</accession>
<dbReference type="Pfam" id="PF00505">
    <property type="entry name" value="HMG_box"/>
    <property type="match status" value="1"/>
</dbReference>
<keyword evidence="3" id="KW-0678">Repressor</keyword>
<comment type="subcellular location">
    <subcellularLocation>
        <location evidence="1">Cytoplasm</location>
    </subcellularLocation>
</comment>
<keyword evidence="2" id="KW-0963">Cytoplasm</keyword>
<evidence type="ECO:0000256" key="13">
    <source>
        <dbReference type="SAM" id="MobiDB-lite"/>
    </source>
</evidence>
<proteinExistence type="predicted"/>
<keyword evidence="8 12" id="KW-0539">Nucleus</keyword>
<evidence type="ECO:0000256" key="8">
    <source>
        <dbReference type="ARBA" id="ARBA00023242"/>
    </source>
</evidence>
<dbReference type="InterPro" id="IPR052856">
    <property type="entry name" value="SOX30_TF"/>
</dbReference>
<feature type="region of interest" description="Disordered" evidence="13">
    <location>
        <begin position="573"/>
        <end position="602"/>
    </location>
</feature>
<keyword evidence="5 12" id="KW-0238">DNA-binding</keyword>
<dbReference type="GO" id="GO:0005737">
    <property type="term" value="C:cytoplasm"/>
    <property type="evidence" value="ECO:0007669"/>
    <property type="project" value="UniProtKB-SubCell"/>
</dbReference>
<evidence type="ECO:0000256" key="11">
    <source>
        <dbReference type="ARBA" id="ARBA00070331"/>
    </source>
</evidence>
<sequence>MNPHPARRAQVYLKKMELVITDEDSGPPSSKKWVNDREWPQYYGEQKRPLGMPKDSRGSINISTDFHVWPKLDTYSTRGTSPPTNSTNIVEATGGQPVRFEKDKASSVSKMSKATSGYPCKVPFIKGEIGTPAPGQVEVIQESAGHHSLVAPTMSFFKPVHYVNEDGMNVTAIKGETTTLSKVQYPVAFQTDVQPGPAKVYTTDVDLTIPPSEAVPKSIHKNGNIKRPMNAFMVWARIHRPFLSKANPSVSNVDISVQLGLAWSKLTNEQRKPYYDEAHKLKKKHNQEFPDWTYQPRTGKRRFCSSGSMPSPEHVSCSASMSTLKAGCPSQNLNTNSITATQSSIPHRQTGSNGIQVATTAANYASQSSSPRCLFQTNFSTYPPLTATLFGPEHADVKCKASHSGRITEESPNNIIQQQAFYSCVSGTSIASSSSALQMSLPCLAHMHPPSPMPQPVGPYHPTLCYPFTPPYFMPSPPFYPPVSYPYSPYTYPVPQPQNFSMASPIATPGYFYDEIYDQQESMFSMLNRDYVFHQGGEDWQGNPGQSQAPTSFELLGSVPPMEGHALENILTSSMPKKSATDQEVDVTKEQDESEVHVMRVL</sequence>
<dbReference type="AlphaFoldDB" id="A0ABD0XTI7"/>
<dbReference type="PANTHER" id="PTHR47279">
    <property type="entry name" value="TRANSCRIPTION FACTOR SOX-30"/>
    <property type="match status" value="1"/>
</dbReference>
<evidence type="ECO:0000259" key="14">
    <source>
        <dbReference type="PROSITE" id="PS50118"/>
    </source>
</evidence>
<evidence type="ECO:0000256" key="1">
    <source>
        <dbReference type="ARBA" id="ARBA00004496"/>
    </source>
</evidence>
<evidence type="ECO:0000256" key="6">
    <source>
        <dbReference type="ARBA" id="ARBA00023159"/>
    </source>
</evidence>
<comment type="caution">
    <text evidence="15">The sequence shown here is derived from an EMBL/GenBank/DDBJ whole genome shotgun (WGS) entry which is preliminary data.</text>
</comment>
<evidence type="ECO:0000256" key="4">
    <source>
        <dbReference type="ARBA" id="ARBA00023015"/>
    </source>
</evidence>
<evidence type="ECO:0000256" key="3">
    <source>
        <dbReference type="ARBA" id="ARBA00022491"/>
    </source>
</evidence>
<protein>
    <recommendedName>
        <fullName evidence="11">Transcription factor SOX-30</fullName>
    </recommendedName>
</protein>
<dbReference type="Proteomes" id="UP001557470">
    <property type="component" value="Unassembled WGS sequence"/>
</dbReference>
<dbReference type="FunFam" id="1.10.30.10:FF:000027">
    <property type="entry name" value="Transcription factor SOX-30"/>
    <property type="match status" value="1"/>
</dbReference>
<keyword evidence="16" id="KW-1185">Reference proteome</keyword>
<dbReference type="PANTHER" id="PTHR47279:SF1">
    <property type="entry name" value="TRANSCRIPTION FACTOR SOX-30"/>
    <property type="match status" value="1"/>
</dbReference>
<keyword evidence="6" id="KW-0010">Activator</keyword>
<organism evidence="15 16">
    <name type="scientific">Umbra pygmaea</name>
    <name type="common">Eastern mudminnow</name>
    <dbReference type="NCBI Taxonomy" id="75934"/>
    <lineage>
        <taxon>Eukaryota</taxon>
        <taxon>Metazoa</taxon>
        <taxon>Chordata</taxon>
        <taxon>Craniata</taxon>
        <taxon>Vertebrata</taxon>
        <taxon>Euteleostomi</taxon>
        <taxon>Actinopterygii</taxon>
        <taxon>Neopterygii</taxon>
        <taxon>Teleostei</taxon>
        <taxon>Protacanthopterygii</taxon>
        <taxon>Esociformes</taxon>
        <taxon>Umbridae</taxon>
        <taxon>Umbra</taxon>
    </lineage>
</organism>
<dbReference type="GO" id="GO:0005634">
    <property type="term" value="C:nucleus"/>
    <property type="evidence" value="ECO:0007669"/>
    <property type="project" value="UniProtKB-UniRule"/>
</dbReference>
<evidence type="ECO:0000256" key="5">
    <source>
        <dbReference type="ARBA" id="ARBA00023125"/>
    </source>
</evidence>
<name>A0ABD0XTI7_UMBPY</name>
<dbReference type="InterPro" id="IPR036910">
    <property type="entry name" value="HMG_box_dom_sf"/>
</dbReference>
<keyword evidence="7" id="KW-0804">Transcription</keyword>
<dbReference type="Gene3D" id="1.10.30.10">
    <property type="entry name" value="High mobility group box domain"/>
    <property type="match status" value="1"/>
</dbReference>
<feature type="domain" description="HMG box" evidence="14">
    <location>
        <begin position="225"/>
        <end position="293"/>
    </location>
</feature>
<dbReference type="EMBL" id="JAGEUA010000003">
    <property type="protein sequence ID" value="KAL0994716.1"/>
    <property type="molecule type" value="Genomic_DNA"/>
</dbReference>
<evidence type="ECO:0000256" key="10">
    <source>
        <dbReference type="ARBA" id="ARBA00063959"/>
    </source>
</evidence>
<evidence type="ECO:0000313" key="16">
    <source>
        <dbReference type="Proteomes" id="UP001557470"/>
    </source>
</evidence>
<dbReference type="PROSITE" id="PS50118">
    <property type="entry name" value="HMG_BOX_2"/>
    <property type="match status" value="1"/>
</dbReference>
<gene>
    <name evidence="15" type="ORF">UPYG_G00126210</name>
</gene>
<dbReference type="GO" id="GO:0001228">
    <property type="term" value="F:DNA-binding transcription activator activity, RNA polymerase II-specific"/>
    <property type="evidence" value="ECO:0007669"/>
    <property type="project" value="UniProtKB-ARBA"/>
</dbReference>
<feature type="DNA-binding region" description="HMG box" evidence="12">
    <location>
        <begin position="225"/>
        <end position="293"/>
    </location>
</feature>
<comment type="function">
    <text evidence="9">Acts both as a transcriptional activator and a repressor. Binds to the DNA sequence 5'-ACAAT-3' and shows a preference for guanine residues surrounding this core motif. Binds to its own promoter and activates its own transcription. Required to activate the expression of postmeiotic genes involved in spermiogenesis. Binds to the promoter region of CTNNB1 and represses its transcription which leads to inhibition of Wnt signaling. Also inhibits Wnt signaling by binding to the CTNNB1 protein, preventing interaction of CTNNB1 with TCF7L2/TCF4.</text>
</comment>
<reference evidence="15 16" key="1">
    <citation type="submission" date="2024-06" db="EMBL/GenBank/DDBJ databases">
        <authorList>
            <person name="Pan Q."/>
            <person name="Wen M."/>
            <person name="Jouanno E."/>
            <person name="Zahm M."/>
            <person name="Klopp C."/>
            <person name="Cabau C."/>
            <person name="Louis A."/>
            <person name="Berthelot C."/>
            <person name="Parey E."/>
            <person name="Roest Crollius H."/>
            <person name="Montfort J."/>
            <person name="Robinson-Rechavi M."/>
            <person name="Bouchez O."/>
            <person name="Lampietro C."/>
            <person name="Lopez Roques C."/>
            <person name="Donnadieu C."/>
            <person name="Postlethwait J."/>
            <person name="Bobe J."/>
            <person name="Verreycken H."/>
            <person name="Guiguen Y."/>
        </authorList>
    </citation>
    <scope>NUCLEOTIDE SEQUENCE [LARGE SCALE GENOMIC DNA]</scope>
    <source>
        <strain evidence="15">Up_M1</strain>
        <tissue evidence="15">Testis</tissue>
    </source>
</reference>
<evidence type="ECO:0000256" key="9">
    <source>
        <dbReference type="ARBA" id="ARBA00054217"/>
    </source>
</evidence>
<dbReference type="CDD" id="cd22033">
    <property type="entry name" value="HMG-box_SoxH_SOX30"/>
    <property type="match status" value="1"/>
</dbReference>
<evidence type="ECO:0000313" key="15">
    <source>
        <dbReference type="EMBL" id="KAL0994716.1"/>
    </source>
</evidence>
<dbReference type="GO" id="GO:0003677">
    <property type="term" value="F:DNA binding"/>
    <property type="evidence" value="ECO:0007669"/>
    <property type="project" value="UniProtKB-UniRule"/>
</dbReference>
<dbReference type="SMART" id="SM00398">
    <property type="entry name" value="HMG"/>
    <property type="match status" value="1"/>
</dbReference>